<gene>
    <name evidence="1" type="ORF">ATO12_03675</name>
</gene>
<evidence type="ECO:0000313" key="2">
    <source>
        <dbReference type="Proteomes" id="UP000023541"/>
    </source>
</evidence>
<organism evidence="1 2">
    <name type="scientific">Aquimarina atlantica</name>
    <dbReference type="NCBI Taxonomy" id="1317122"/>
    <lineage>
        <taxon>Bacteria</taxon>
        <taxon>Pseudomonadati</taxon>
        <taxon>Bacteroidota</taxon>
        <taxon>Flavobacteriia</taxon>
        <taxon>Flavobacteriales</taxon>
        <taxon>Flavobacteriaceae</taxon>
        <taxon>Aquimarina</taxon>
    </lineage>
</organism>
<evidence type="ECO:0000313" key="1">
    <source>
        <dbReference type="EMBL" id="EZH75902.1"/>
    </source>
</evidence>
<dbReference type="EMBL" id="AQRA01000001">
    <property type="protein sequence ID" value="EZH75902.1"/>
    <property type="molecule type" value="Genomic_DNA"/>
</dbReference>
<dbReference type="STRING" id="1317122.ATO12_03675"/>
<dbReference type="Proteomes" id="UP000023541">
    <property type="component" value="Unassembled WGS sequence"/>
</dbReference>
<dbReference type="eggNOG" id="COG1413">
    <property type="taxonomic scope" value="Bacteria"/>
</dbReference>
<name>A0A023C0Q9_9FLAO</name>
<accession>A0A023C0Q9</accession>
<reference evidence="1 2" key="1">
    <citation type="submission" date="2014-04" db="EMBL/GenBank/DDBJ databases">
        <title>Aquimarina sp. 22II-S11-z7 Genome Sequencing.</title>
        <authorList>
            <person name="Lai Q."/>
        </authorList>
    </citation>
    <scope>NUCLEOTIDE SEQUENCE [LARGE SCALE GENOMIC DNA]</scope>
    <source>
        <strain evidence="1 2">22II-S11-z7</strain>
    </source>
</reference>
<keyword evidence="2" id="KW-1185">Reference proteome</keyword>
<dbReference type="RefSeq" id="WP_034238706.1">
    <property type="nucleotide sequence ID" value="NZ_AQRA01000001.1"/>
</dbReference>
<dbReference type="OrthoDB" id="2987994at2"/>
<proteinExistence type="predicted"/>
<sequence>MKYILLTVFIGLSIFYSNRIDGLKVNEIPKKEDARKFKFNYRTEYEVFEDNGIPSFRSFDYKRLRGPEIKLNLVRDTSNYRDFSSRSRQINVKVSNGYLVGFDTGEFGGSLYWFDNNGIEKYKICSGRIKNIHKFNESYLVTEGLGHLNTNRGQIFEIKLKGEKWVAEKYLELGNVPFASIMIKSKSDLLVLTSKKLLKVTSNKKIIEIIPDGFWGGLYPNSGLLKDEIAYFGMRNGILKFDINTGKANWLTE</sequence>
<dbReference type="AlphaFoldDB" id="A0A023C0Q9"/>
<evidence type="ECO:0008006" key="3">
    <source>
        <dbReference type="Google" id="ProtNLM"/>
    </source>
</evidence>
<protein>
    <recommendedName>
        <fullName evidence="3">Glutamine cyclotransferase</fullName>
    </recommendedName>
</protein>
<comment type="caution">
    <text evidence="1">The sequence shown here is derived from an EMBL/GenBank/DDBJ whole genome shotgun (WGS) entry which is preliminary data.</text>
</comment>